<dbReference type="STRING" id="485915.Dret_2198"/>
<evidence type="ECO:0000313" key="1">
    <source>
        <dbReference type="EMBL" id="ACV69482.1"/>
    </source>
</evidence>
<dbReference type="AlphaFoldDB" id="C8X4Y5"/>
<dbReference type="Proteomes" id="UP000001052">
    <property type="component" value="Chromosome"/>
</dbReference>
<dbReference type="EMBL" id="CP001734">
    <property type="protein sequence ID" value="ACV69482.1"/>
    <property type="molecule type" value="Genomic_DNA"/>
</dbReference>
<reference evidence="2" key="1">
    <citation type="submission" date="2009-09" db="EMBL/GenBank/DDBJ databases">
        <title>The complete chromosome of Desulfohalobium retbaense DSM 5692.</title>
        <authorList>
            <consortium name="US DOE Joint Genome Institute (JGI-PGF)"/>
            <person name="Lucas S."/>
            <person name="Copeland A."/>
            <person name="Lapidus A."/>
            <person name="Glavina del Rio T."/>
            <person name="Dalin E."/>
            <person name="Tice H."/>
            <person name="Bruce D."/>
            <person name="Goodwin L."/>
            <person name="Pitluck S."/>
            <person name="Kyrpides N."/>
            <person name="Mavromatis K."/>
            <person name="Ivanova N."/>
            <person name="Mikhailova N."/>
            <person name="Munk A.C."/>
            <person name="Brettin T."/>
            <person name="Detter J.C."/>
            <person name="Han C."/>
            <person name="Tapia R."/>
            <person name="Larimer F."/>
            <person name="Land M."/>
            <person name="Hauser L."/>
            <person name="Markowitz V."/>
            <person name="Cheng J.-F."/>
            <person name="Hugenholtz P."/>
            <person name="Woyke T."/>
            <person name="Wu D."/>
            <person name="Spring S."/>
            <person name="Klenk H.-P."/>
            <person name="Eisen J.A."/>
        </authorList>
    </citation>
    <scope>NUCLEOTIDE SEQUENCE [LARGE SCALE GENOMIC DNA]</scope>
    <source>
        <strain evidence="2">DSM 5692</strain>
    </source>
</reference>
<dbReference type="HOGENOM" id="CLU_2408507_0_0_7"/>
<dbReference type="RefSeq" id="WP_015752623.1">
    <property type="nucleotide sequence ID" value="NC_013223.1"/>
</dbReference>
<gene>
    <name evidence="1" type="ordered locus">Dret_2198</name>
</gene>
<dbReference type="OrthoDB" id="5472219at2"/>
<reference evidence="1 2" key="2">
    <citation type="journal article" date="2010" name="Stand. Genomic Sci.">
        <title>Complete genome sequence of Desulfohalobium retbaense type strain (HR(100)).</title>
        <authorList>
            <person name="Spring S."/>
            <person name="Nolan M."/>
            <person name="Lapidus A."/>
            <person name="Glavina Del Rio T."/>
            <person name="Copeland A."/>
            <person name="Tice H."/>
            <person name="Cheng J.F."/>
            <person name="Lucas S."/>
            <person name="Land M."/>
            <person name="Chen F."/>
            <person name="Bruce D."/>
            <person name="Goodwin L."/>
            <person name="Pitluck S."/>
            <person name="Ivanova N."/>
            <person name="Mavromatis K."/>
            <person name="Mikhailova N."/>
            <person name="Pati A."/>
            <person name="Chen A."/>
            <person name="Palaniappan K."/>
            <person name="Hauser L."/>
            <person name="Chang Y.J."/>
            <person name="Jeffries C.D."/>
            <person name="Munk C."/>
            <person name="Kiss H."/>
            <person name="Chain P."/>
            <person name="Han C."/>
            <person name="Brettin T."/>
            <person name="Detter J.C."/>
            <person name="Schuler E."/>
            <person name="Goker M."/>
            <person name="Rohde M."/>
            <person name="Bristow J."/>
            <person name="Eisen J.A."/>
            <person name="Markowitz V."/>
            <person name="Hugenholtz P."/>
            <person name="Kyrpides N.C."/>
            <person name="Klenk H.P."/>
        </authorList>
    </citation>
    <scope>NUCLEOTIDE SEQUENCE [LARGE SCALE GENOMIC DNA]</scope>
    <source>
        <strain evidence="1 2">DSM 5692</strain>
    </source>
</reference>
<proteinExistence type="predicted"/>
<keyword evidence="2" id="KW-1185">Reference proteome</keyword>
<sequence length="92" mass="10679">MRLTFPSLAKFASVWQEDFLGQQGFLLPPKYDMPLGQEVDLEVLVQDEKWGRARMLPIWSNRYGPNTEATPQGVFLRLIRADDAMERRLRGL</sequence>
<name>C8X4Y5_DESRD</name>
<accession>C8X4Y5</accession>
<organism evidence="1 2">
    <name type="scientific">Desulfohalobium retbaense (strain ATCC 49708 / DSM 5692 / JCM 16813 / HR100)</name>
    <dbReference type="NCBI Taxonomy" id="485915"/>
    <lineage>
        <taxon>Bacteria</taxon>
        <taxon>Pseudomonadati</taxon>
        <taxon>Thermodesulfobacteriota</taxon>
        <taxon>Desulfovibrionia</taxon>
        <taxon>Desulfovibrionales</taxon>
        <taxon>Desulfohalobiaceae</taxon>
        <taxon>Desulfohalobium</taxon>
    </lineage>
</organism>
<protein>
    <submittedName>
        <fullName evidence="1">Uncharacterized protein</fullName>
    </submittedName>
</protein>
<dbReference type="KEGG" id="drt:Dret_2198"/>
<evidence type="ECO:0000313" key="2">
    <source>
        <dbReference type="Proteomes" id="UP000001052"/>
    </source>
</evidence>